<evidence type="ECO:0000256" key="5">
    <source>
        <dbReference type="ARBA" id="ARBA00022491"/>
    </source>
</evidence>
<dbReference type="Pfam" id="PF01325">
    <property type="entry name" value="Fe_dep_repress"/>
    <property type="match status" value="1"/>
</dbReference>
<dbReference type="GO" id="GO:0005737">
    <property type="term" value="C:cytoplasm"/>
    <property type="evidence" value="ECO:0007669"/>
    <property type="project" value="UniProtKB-SubCell"/>
</dbReference>
<dbReference type="Proteomes" id="UP000245590">
    <property type="component" value="Unassembled WGS sequence"/>
</dbReference>
<feature type="domain" description="HTH dtxR-type" evidence="13">
    <location>
        <begin position="6"/>
        <end position="68"/>
    </location>
</feature>
<evidence type="ECO:0000256" key="11">
    <source>
        <dbReference type="ARBA" id="ARBA00023211"/>
    </source>
</evidence>
<keyword evidence="10" id="KW-0804">Transcription</keyword>
<evidence type="ECO:0000256" key="9">
    <source>
        <dbReference type="ARBA" id="ARBA00023159"/>
    </source>
</evidence>
<dbReference type="InterPro" id="IPR036421">
    <property type="entry name" value="Fe_dep_repressor_sf"/>
</dbReference>
<dbReference type="SMART" id="SM00529">
    <property type="entry name" value="HTH_DTXR"/>
    <property type="match status" value="1"/>
</dbReference>
<dbReference type="EMBL" id="QFKX01000002">
    <property type="protein sequence ID" value="PWH06307.1"/>
    <property type="molecule type" value="Genomic_DNA"/>
</dbReference>
<dbReference type="InterPro" id="IPR036388">
    <property type="entry name" value="WH-like_DNA-bd_sf"/>
</dbReference>
<keyword evidence="6" id="KW-0408">Iron</keyword>
<dbReference type="GO" id="GO:0046983">
    <property type="term" value="F:protein dimerization activity"/>
    <property type="evidence" value="ECO:0007669"/>
    <property type="project" value="InterPro"/>
</dbReference>
<evidence type="ECO:0000256" key="4">
    <source>
        <dbReference type="ARBA" id="ARBA00022490"/>
    </source>
</evidence>
<evidence type="ECO:0000313" key="14">
    <source>
        <dbReference type="EMBL" id="PWH06307.1"/>
    </source>
</evidence>
<dbReference type="Gene3D" id="1.10.10.10">
    <property type="entry name" value="Winged helix-like DNA-binding domain superfamily/Winged helix DNA-binding domain"/>
    <property type="match status" value="1"/>
</dbReference>
<dbReference type="InterPro" id="IPR001367">
    <property type="entry name" value="Fe_dep_repressor"/>
</dbReference>
<keyword evidence="8" id="KW-0238">DNA-binding</keyword>
<gene>
    <name evidence="14" type="ORF">DEO23_04795</name>
</gene>
<dbReference type="Gene3D" id="2.30.30.90">
    <property type="match status" value="1"/>
</dbReference>
<keyword evidence="15" id="KW-1185">Reference proteome</keyword>
<dbReference type="SMART" id="SM00899">
    <property type="entry name" value="FeoA"/>
    <property type="match status" value="1"/>
</dbReference>
<keyword evidence="5" id="KW-0678">Repressor</keyword>
<evidence type="ECO:0000256" key="2">
    <source>
        <dbReference type="ARBA" id="ARBA00007871"/>
    </source>
</evidence>
<comment type="subunit">
    <text evidence="3">Homodimer.</text>
</comment>
<proteinExistence type="inferred from homology"/>
<dbReference type="InterPro" id="IPR038157">
    <property type="entry name" value="FeoA_core_dom"/>
</dbReference>
<evidence type="ECO:0000256" key="12">
    <source>
        <dbReference type="ARBA" id="ARBA00032593"/>
    </source>
</evidence>
<evidence type="ECO:0000256" key="8">
    <source>
        <dbReference type="ARBA" id="ARBA00023125"/>
    </source>
</evidence>
<evidence type="ECO:0000313" key="15">
    <source>
        <dbReference type="Proteomes" id="UP000245590"/>
    </source>
</evidence>
<organism evidence="14 15">
    <name type="scientific">Brachybacterium endophyticum</name>
    <dbReference type="NCBI Taxonomy" id="2182385"/>
    <lineage>
        <taxon>Bacteria</taxon>
        <taxon>Bacillati</taxon>
        <taxon>Actinomycetota</taxon>
        <taxon>Actinomycetes</taxon>
        <taxon>Micrococcales</taxon>
        <taxon>Dermabacteraceae</taxon>
        <taxon>Brachybacterium</taxon>
    </lineage>
</organism>
<protein>
    <recommendedName>
        <fullName evidence="12">Manganese transport regulator</fullName>
    </recommendedName>
</protein>
<dbReference type="PROSITE" id="PS50944">
    <property type="entry name" value="HTH_DTXR"/>
    <property type="match status" value="1"/>
</dbReference>
<keyword evidence="9" id="KW-0010">Activator</keyword>
<dbReference type="SUPFAM" id="SSF47979">
    <property type="entry name" value="Iron-dependent repressor protein, dimerization domain"/>
    <property type="match status" value="1"/>
</dbReference>
<dbReference type="InterPro" id="IPR022689">
    <property type="entry name" value="Iron_dep_repressor"/>
</dbReference>
<evidence type="ECO:0000256" key="7">
    <source>
        <dbReference type="ARBA" id="ARBA00023015"/>
    </source>
</evidence>
<dbReference type="Pfam" id="PF02742">
    <property type="entry name" value="Fe_dep_repr_C"/>
    <property type="match status" value="1"/>
</dbReference>
<accession>A0A2U2RKB2</accession>
<dbReference type="RefSeq" id="WP_109274900.1">
    <property type="nucleotide sequence ID" value="NZ_QFKX01000002.1"/>
</dbReference>
<dbReference type="GO" id="GO:0003700">
    <property type="term" value="F:DNA-binding transcription factor activity"/>
    <property type="evidence" value="ECO:0007669"/>
    <property type="project" value="InterPro"/>
</dbReference>
<evidence type="ECO:0000256" key="3">
    <source>
        <dbReference type="ARBA" id="ARBA00011738"/>
    </source>
</evidence>
<dbReference type="FunFam" id="1.10.60.10:FF:000004">
    <property type="entry name" value="DtxR family transcriptional regulator"/>
    <property type="match status" value="1"/>
</dbReference>
<dbReference type="Gene3D" id="1.10.60.10">
    <property type="entry name" value="Iron dependent repressor, metal binding and dimerisation domain"/>
    <property type="match status" value="1"/>
</dbReference>
<dbReference type="InterPro" id="IPR008988">
    <property type="entry name" value="Transcriptional_repressor_C"/>
</dbReference>
<evidence type="ECO:0000256" key="10">
    <source>
        <dbReference type="ARBA" id="ARBA00023163"/>
    </source>
</evidence>
<dbReference type="GO" id="GO:0003677">
    <property type="term" value="F:DNA binding"/>
    <property type="evidence" value="ECO:0007669"/>
    <property type="project" value="UniProtKB-KW"/>
</dbReference>
<dbReference type="GO" id="GO:0045892">
    <property type="term" value="P:negative regulation of DNA-templated transcription"/>
    <property type="evidence" value="ECO:0007669"/>
    <property type="project" value="TreeGrafter"/>
</dbReference>
<dbReference type="PANTHER" id="PTHR33238">
    <property type="entry name" value="IRON (METAL) DEPENDENT REPRESSOR, DTXR FAMILY"/>
    <property type="match status" value="1"/>
</dbReference>
<dbReference type="InterPro" id="IPR007167">
    <property type="entry name" value="Fe-transptr_FeoA-like"/>
</dbReference>
<dbReference type="InterPro" id="IPR036390">
    <property type="entry name" value="WH_DNA-bd_sf"/>
</dbReference>
<comment type="caution">
    <text evidence="14">The sequence shown here is derived from an EMBL/GenBank/DDBJ whole genome shotgun (WGS) entry which is preliminary data.</text>
</comment>
<dbReference type="PANTHER" id="PTHR33238:SF11">
    <property type="entry name" value="TRANSCRIPTIONAL REGULATOR MNTR"/>
    <property type="match status" value="1"/>
</dbReference>
<comment type="similarity">
    <text evidence="2">Belongs to the DtxR/MntR family.</text>
</comment>
<evidence type="ECO:0000256" key="6">
    <source>
        <dbReference type="ARBA" id="ARBA00023004"/>
    </source>
</evidence>
<dbReference type="AlphaFoldDB" id="A0A2U2RKB2"/>
<dbReference type="GO" id="GO:0046914">
    <property type="term" value="F:transition metal ion binding"/>
    <property type="evidence" value="ECO:0007669"/>
    <property type="project" value="InterPro"/>
</dbReference>
<dbReference type="InterPro" id="IPR050536">
    <property type="entry name" value="DtxR_MntR_Metal-Reg"/>
</dbReference>
<dbReference type="OrthoDB" id="9791355at2"/>
<comment type="subcellular location">
    <subcellularLocation>
        <location evidence="1">Cytoplasm</location>
    </subcellularLocation>
</comment>
<evidence type="ECO:0000256" key="1">
    <source>
        <dbReference type="ARBA" id="ARBA00004496"/>
    </source>
</evidence>
<keyword evidence="4" id="KW-0963">Cytoplasm</keyword>
<sequence>MKPDELSPVAQDYLKVIWSRTEWGAEPMTTGDIAQRFGTSAANVTETLKRLDAQGLVTRVPYKPVELTDAGAQCAIAMVRRHRLLETYLVEALGYGWDEVHDEAERLEHAVSDTFITRIDAVLGHPAADPHGDPIPDADHRWVHPEDATTLADVPGPGRYRVLVVSDADPEVLRAAREHGLTPGVEVDVESGAGARTRVRVPGAAGSEVGRDLAEGMLVLPLG</sequence>
<reference evidence="14 15" key="1">
    <citation type="submission" date="2018-05" db="EMBL/GenBank/DDBJ databases">
        <title>Brachybacterium sp. M1HQ-2T, whole genome shotgun sequence.</title>
        <authorList>
            <person name="Tuo L."/>
        </authorList>
    </citation>
    <scope>NUCLEOTIDE SEQUENCE [LARGE SCALE GENOMIC DNA]</scope>
    <source>
        <strain evidence="14 15">M1HQ-2</strain>
    </source>
</reference>
<evidence type="ECO:0000259" key="13">
    <source>
        <dbReference type="PROSITE" id="PS50944"/>
    </source>
</evidence>
<keyword evidence="11" id="KW-0464">Manganese</keyword>
<dbReference type="Pfam" id="PF04023">
    <property type="entry name" value="FeoA"/>
    <property type="match status" value="1"/>
</dbReference>
<dbReference type="InterPro" id="IPR022687">
    <property type="entry name" value="HTH_DTXR"/>
</dbReference>
<name>A0A2U2RKB2_9MICO</name>
<keyword evidence="7" id="KW-0805">Transcription regulation</keyword>
<dbReference type="SUPFAM" id="SSF46785">
    <property type="entry name" value="Winged helix' DNA-binding domain"/>
    <property type="match status" value="1"/>
</dbReference>
<dbReference type="SUPFAM" id="SSF50037">
    <property type="entry name" value="C-terminal domain of transcriptional repressors"/>
    <property type="match status" value="1"/>
</dbReference>